<dbReference type="GO" id="GO:0005344">
    <property type="term" value="F:oxygen carrier activity"/>
    <property type="evidence" value="ECO:0007669"/>
    <property type="project" value="UniProtKB-KW"/>
</dbReference>
<keyword evidence="8" id="KW-1185">Reference proteome</keyword>
<keyword evidence="4" id="KW-0408">Iron</keyword>
<dbReference type="GO" id="GO:0008941">
    <property type="term" value="F:nitric oxide dioxygenase NAD(P)H activity"/>
    <property type="evidence" value="ECO:0007669"/>
    <property type="project" value="TreeGrafter"/>
</dbReference>
<evidence type="ECO:0000313" key="8">
    <source>
        <dbReference type="Proteomes" id="UP000295361"/>
    </source>
</evidence>
<keyword evidence="3" id="KW-0479">Metal-binding</keyword>
<organism evidence="7 8">
    <name type="scientific">Roseateles toxinivorans</name>
    <dbReference type="NCBI Taxonomy" id="270368"/>
    <lineage>
        <taxon>Bacteria</taxon>
        <taxon>Pseudomonadati</taxon>
        <taxon>Pseudomonadota</taxon>
        <taxon>Betaproteobacteria</taxon>
        <taxon>Burkholderiales</taxon>
        <taxon>Sphaerotilaceae</taxon>
        <taxon>Roseateles</taxon>
    </lineage>
</organism>
<dbReference type="Gene3D" id="1.10.490.10">
    <property type="entry name" value="Globins"/>
    <property type="match status" value="1"/>
</dbReference>
<dbReference type="Proteomes" id="UP000295361">
    <property type="component" value="Unassembled WGS sequence"/>
</dbReference>
<evidence type="ECO:0000256" key="3">
    <source>
        <dbReference type="ARBA" id="ARBA00022723"/>
    </source>
</evidence>
<dbReference type="GO" id="GO:0019825">
    <property type="term" value="F:oxygen binding"/>
    <property type="evidence" value="ECO:0007669"/>
    <property type="project" value="InterPro"/>
</dbReference>
<dbReference type="InterPro" id="IPR000971">
    <property type="entry name" value="Globin"/>
</dbReference>
<dbReference type="PANTHER" id="PTHR43396">
    <property type="entry name" value="FLAVOHEMOPROTEIN"/>
    <property type="match status" value="1"/>
</dbReference>
<dbReference type="GO" id="GO:0071949">
    <property type="term" value="F:FAD binding"/>
    <property type="evidence" value="ECO:0007669"/>
    <property type="project" value="TreeGrafter"/>
</dbReference>
<protein>
    <submittedName>
        <fullName evidence="7">Nitric oxide dioxygenase</fullName>
    </submittedName>
</protein>
<dbReference type="PROSITE" id="PS01033">
    <property type="entry name" value="GLOBIN"/>
    <property type="match status" value="1"/>
</dbReference>
<proteinExistence type="inferred from homology"/>
<keyword evidence="2 5" id="KW-0561">Oxygen transport</keyword>
<dbReference type="SUPFAM" id="SSF46458">
    <property type="entry name" value="Globin-like"/>
    <property type="match status" value="1"/>
</dbReference>
<keyword evidence="1 5" id="KW-0349">Heme</keyword>
<dbReference type="GO" id="GO:0020037">
    <property type="term" value="F:heme binding"/>
    <property type="evidence" value="ECO:0007669"/>
    <property type="project" value="InterPro"/>
</dbReference>
<keyword evidence="7" id="KW-0223">Dioxygenase</keyword>
<evidence type="ECO:0000313" key="7">
    <source>
        <dbReference type="EMBL" id="TDP59694.1"/>
    </source>
</evidence>
<sequence>MTPQQITQIRDSFALVQPMADEVAALFYRHLFTADPSLRPLFKGDMQQQGALLMTMLGAAVRILDRPDNLLPVLRSLGERHAHYGVQDAHYATVGAALIQTLADGLGERFTDELRAAWVAMYGVVSSTMMAAARDAQLRLAA</sequence>
<gene>
    <name evidence="7" type="ORF">DES47_11712</name>
</gene>
<dbReference type="AlphaFoldDB" id="A0A4R6QAM0"/>
<dbReference type="PANTHER" id="PTHR43396:SF3">
    <property type="entry name" value="FLAVOHEMOPROTEIN"/>
    <property type="match status" value="1"/>
</dbReference>
<comment type="caution">
    <text evidence="7">The sequence shown here is derived from an EMBL/GenBank/DDBJ whole genome shotgun (WGS) entry which is preliminary data.</text>
</comment>
<dbReference type="OrthoDB" id="9801223at2"/>
<evidence type="ECO:0000256" key="4">
    <source>
        <dbReference type="ARBA" id="ARBA00023004"/>
    </source>
</evidence>
<evidence type="ECO:0000256" key="2">
    <source>
        <dbReference type="ARBA" id="ARBA00022621"/>
    </source>
</evidence>
<accession>A0A4R6QAM0</accession>
<dbReference type="GO" id="GO:0071500">
    <property type="term" value="P:cellular response to nitrosative stress"/>
    <property type="evidence" value="ECO:0007669"/>
    <property type="project" value="TreeGrafter"/>
</dbReference>
<reference evidence="7 8" key="1">
    <citation type="submission" date="2019-03" db="EMBL/GenBank/DDBJ databases">
        <title>Genomic Encyclopedia of Type Strains, Phase IV (KMG-IV): sequencing the most valuable type-strain genomes for metagenomic binning, comparative biology and taxonomic classification.</title>
        <authorList>
            <person name="Goeker M."/>
        </authorList>
    </citation>
    <scope>NUCLEOTIDE SEQUENCE [LARGE SCALE GENOMIC DNA]</scope>
    <source>
        <strain evidence="7 8">DSM 16998</strain>
    </source>
</reference>
<dbReference type="RefSeq" id="WP_133703991.1">
    <property type="nucleotide sequence ID" value="NZ_SNXS01000017.1"/>
</dbReference>
<dbReference type="Pfam" id="PF00042">
    <property type="entry name" value="Globin"/>
    <property type="match status" value="1"/>
</dbReference>
<name>A0A4R6QAM0_9BURK</name>
<keyword evidence="7" id="KW-0560">Oxidoreductase</keyword>
<dbReference type="InterPro" id="IPR012292">
    <property type="entry name" value="Globin/Proto"/>
</dbReference>
<dbReference type="GO" id="GO:0046872">
    <property type="term" value="F:metal ion binding"/>
    <property type="evidence" value="ECO:0007669"/>
    <property type="project" value="UniProtKB-KW"/>
</dbReference>
<evidence type="ECO:0000256" key="5">
    <source>
        <dbReference type="RuleBase" id="RU000356"/>
    </source>
</evidence>
<keyword evidence="5" id="KW-0813">Transport</keyword>
<dbReference type="InParanoid" id="A0A4R6QAM0"/>
<comment type="similarity">
    <text evidence="5">Belongs to the globin family.</text>
</comment>
<dbReference type="EMBL" id="SNXS01000017">
    <property type="protein sequence ID" value="TDP59694.1"/>
    <property type="molecule type" value="Genomic_DNA"/>
</dbReference>
<dbReference type="InterPro" id="IPR009050">
    <property type="entry name" value="Globin-like_sf"/>
</dbReference>
<feature type="domain" description="Globin" evidence="6">
    <location>
        <begin position="1"/>
        <end position="134"/>
    </location>
</feature>
<dbReference type="CDD" id="cd12131">
    <property type="entry name" value="HGbI-like"/>
    <property type="match status" value="1"/>
</dbReference>
<dbReference type="GO" id="GO:0046210">
    <property type="term" value="P:nitric oxide catabolic process"/>
    <property type="evidence" value="ECO:0007669"/>
    <property type="project" value="TreeGrafter"/>
</dbReference>
<evidence type="ECO:0000259" key="6">
    <source>
        <dbReference type="PROSITE" id="PS01033"/>
    </source>
</evidence>
<evidence type="ECO:0000256" key="1">
    <source>
        <dbReference type="ARBA" id="ARBA00022617"/>
    </source>
</evidence>
<dbReference type="PRINTS" id="PR01907">
    <property type="entry name" value="WORMGLOBIN"/>
</dbReference>